<feature type="region of interest" description="Disordered" evidence="1">
    <location>
        <begin position="451"/>
        <end position="486"/>
    </location>
</feature>
<evidence type="ECO:0000313" key="2">
    <source>
        <dbReference type="EMBL" id="KAE8240218.1"/>
    </source>
</evidence>
<proteinExistence type="predicted"/>
<gene>
    <name evidence="2" type="ORF">A4X06_0g7860</name>
</gene>
<organism evidence="2 3">
    <name type="scientific">Tilletia controversa</name>
    <name type="common">dwarf bunt fungus</name>
    <dbReference type="NCBI Taxonomy" id="13291"/>
    <lineage>
        <taxon>Eukaryota</taxon>
        <taxon>Fungi</taxon>
        <taxon>Dikarya</taxon>
        <taxon>Basidiomycota</taxon>
        <taxon>Ustilaginomycotina</taxon>
        <taxon>Exobasidiomycetes</taxon>
        <taxon>Tilletiales</taxon>
        <taxon>Tilletiaceae</taxon>
        <taxon>Tilletia</taxon>
    </lineage>
</organism>
<evidence type="ECO:0000256" key="1">
    <source>
        <dbReference type="SAM" id="MobiDB-lite"/>
    </source>
</evidence>
<feature type="compositionally biased region" description="Polar residues" evidence="1">
    <location>
        <begin position="269"/>
        <end position="279"/>
    </location>
</feature>
<name>A0A8X7STK8_9BASI</name>
<feature type="compositionally biased region" description="Polar residues" evidence="1">
    <location>
        <begin position="474"/>
        <end position="484"/>
    </location>
</feature>
<comment type="caution">
    <text evidence="2">The sequence shown here is derived from an EMBL/GenBank/DDBJ whole genome shotgun (WGS) entry which is preliminary data.</text>
</comment>
<reference evidence="2" key="1">
    <citation type="submission" date="2016-04" db="EMBL/GenBank/DDBJ databases">
        <authorList>
            <person name="Nguyen H.D."/>
            <person name="Samba Siva P."/>
            <person name="Cullis J."/>
            <person name="Levesque C.A."/>
            <person name="Hambleton S."/>
        </authorList>
    </citation>
    <scope>NUCLEOTIDE SEQUENCE</scope>
    <source>
        <strain evidence="2">DAOMC 236426</strain>
    </source>
</reference>
<dbReference type="AlphaFoldDB" id="A0A8X7STK8"/>
<evidence type="ECO:0008006" key="4">
    <source>
        <dbReference type="Google" id="ProtNLM"/>
    </source>
</evidence>
<reference evidence="2" key="2">
    <citation type="journal article" date="2019" name="IMA Fungus">
        <title>Genome sequencing and comparison of five Tilletia species to identify candidate genes for the detection of regulated species infecting wheat.</title>
        <authorList>
            <person name="Nguyen H.D.T."/>
            <person name="Sultana T."/>
            <person name="Kesanakurti P."/>
            <person name="Hambleton S."/>
        </authorList>
    </citation>
    <scope>NUCLEOTIDE SEQUENCE</scope>
    <source>
        <strain evidence="2">DAOMC 236426</strain>
    </source>
</reference>
<dbReference type="EMBL" id="LWDE02001499">
    <property type="protein sequence ID" value="KAE8240218.1"/>
    <property type="molecule type" value="Genomic_DNA"/>
</dbReference>
<protein>
    <recommendedName>
        <fullName evidence="4">FHA domain-containing protein</fullName>
    </recommendedName>
</protein>
<feature type="compositionally biased region" description="Low complexity" evidence="1">
    <location>
        <begin position="285"/>
        <end position="299"/>
    </location>
</feature>
<sequence>MPVALHLTAVGRQPEFDKKIFHFAQPATLELDGHVRGTPVPGLDNAIFPSLALAIDQAYIDFDGSSFKLRSVLHHSDQVCVNGHLLGDDHLELHDDDVLTFGAYRRHSHTFEIDCTVRVSIIRLPSPVPVGTEGIRELVHHLRSITAPRCAMPMPAPIYSPGPRFEPTSSTPAFSHPPATLPALSTPMASPPRPSPASNDVSDAAAPLRSAADLIQSAARTSVSTSVLAPSRPSSSSSEHFPATPPPCTSTSSDQAAFSYAALTATRSHSAVTPASTRTLPPADPLASLPLSPPSSSLSTVEHGVSNFGDPVSSSASSTESNATIRRVISSVDLALSRVREAWVMLRCDALCAVADSVPASHALPQHPEVSSTPVVCSPAVHSPKAPPQALDSVSLALHRVGVALFDSVVTRLDGASSRTHEVQAGAVAGSDGLTGSTPALCGTHRLSTYRNSSTSRFTTPPPHSSSPSPRFATASSPSTFRPPQTSTALLLSSGLQLLTTALHHFRPEFITDSPHIAAFRLSTLAS</sequence>
<keyword evidence="3" id="KW-1185">Reference proteome</keyword>
<feature type="compositionally biased region" description="Low complexity" evidence="1">
    <location>
        <begin position="224"/>
        <end position="242"/>
    </location>
</feature>
<dbReference type="Proteomes" id="UP000077684">
    <property type="component" value="Unassembled WGS sequence"/>
</dbReference>
<feature type="region of interest" description="Disordered" evidence="1">
    <location>
        <begin position="221"/>
        <end position="253"/>
    </location>
</feature>
<evidence type="ECO:0000313" key="3">
    <source>
        <dbReference type="Proteomes" id="UP000077684"/>
    </source>
</evidence>
<feature type="region of interest" description="Disordered" evidence="1">
    <location>
        <begin position="269"/>
        <end position="303"/>
    </location>
</feature>
<accession>A0A8X7STK8</accession>
<feature type="region of interest" description="Disordered" evidence="1">
    <location>
        <begin position="161"/>
        <end position="202"/>
    </location>
</feature>